<feature type="region of interest" description="Disordered" evidence="6">
    <location>
        <begin position="1887"/>
        <end position="1918"/>
    </location>
</feature>
<keyword evidence="2" id="KW-0963">Cytoplasm</keyword>
<feature type="coiled-coil region" evidence="5">
    <location>
        <begin position="1187"/>
        <end position="1329"/>
    </location>
</feature>
<organism evidence="7 8">
    <name type="scientific">Polypterus senegalus</name>
    <name type="common">Senegal bichir</name>
    <dbReference type="NCBI Taxonomy" id="55291"/>
    <lineage>
        <taxon>Eukaryota</taxon>
        <taxon>Metazoa</taxon>
        <taxon>Chordata</taxon>
        <taxon>Craniata</taxon>
        <taxon>Vertebrata</taxon>
        <taxon>Euteleostomi</taxon>
        <taxon>Actinopterygii</taxon>
        <taxon>Polypteriformes</taxon>
        <taxon>Polypteridae</taxon>
        <taxon>Polypterus</taxon>
    </lineage>
</organism>
<dbReference type="PANTHER" id="PTHR18902:SF24">
    <property type="entry name" value="NUCLEAR MITOTIC APPARATUS PROTEIN 1"/>
    <property type="match status" value="1"/>
</dbReference>
<evidence type="ECO:0000256" key="6">
    <source>
        <dbReference type="SAM" id="MobiDB-lite"/>
    </source>
</evidence>
<feature type="coiled-coil region" evidence="5">
    <location>
        <begin position="228"/>
        <end position="255"/>
    </location>
</feature>
<protein>
    <submittedName>
        <fullName evidence="7">NUMA1 protein</fullName>
    </submittedName>
</protein>
<dbReference type="GO" id="GO:0000132">
    <property type="term" value="P:establishment of mitotic spindle orientation"/>
    <property type="evidence" value="ECO:0007669"/>
    <property type="project" value="TreeGrafter"/>
</dbReference>
<feature type="coiled-coil region" evidence="5">
    <location>
        <begin position="1363"/>
        <end position="1397"/>
    </location>
</feature>
<feature type="compositionally biased region" description="Low complexity" evidence="6">
    <location>
        <begin position="1798"/>
        <end position="1812"/>
    </location>
</feature>
<sequence>MDLRMHYIGFMHVLYWFHVGYCRYNTNMGALISWENIKNGENLDVELSKAELASILRFVLDNEESLYLNDKLEYFLKSKVMLPLTSNSSTSTLSEEESPVFTRKRKVEVHFVDLHTVASSSTSSPIQDVLKTPQFQVRKLQTQLAFERNMRDELELELAASSKIITEKETQLSLLQQRIQRLVKQHDQNEPKELEELREKNERYLNCSETISKVLYFNMLSNSADREVRDLVARLNEAQHAVDKLSREQEDAMGQWKCTQTQLESELSKAISTKECLEESILILQGKIVVLEDQLKKGDMEVQDKGEVMGDVLELENLKQEVRDLKNQLNHLQGVITQLEENKRKMLEEIAVERVRFEEEKSELSDALSKLEQVHSEICLEKKALEQASKKQYENFLAQIDNLNSEISKLNELAHQRELELQCINEKAEQERLKASRLKEEMEKRDQCAKETIDGLSQKVDELGTALKRKEEELITSTQLWEMEKVEGARREDALQQMSANSEKERNITLMEYKEFQKSKREEIAFLQNQILELEKNCSADKSLLAELEKEKLNLQQKVSNLEVAVQELTVKCQSLQTEGHNMRQSYVHEVESLNKRLYESENLLKENKEKLALHLELLNENKKLHDQIQKLECATGTMGVELETERKKSEEVQLANLEKVSTMTRDFQQLEAKTQEISAELELVYLKLSKEKEEKKTAESDLKELLTESTNKTNALSSELKEAQCFVSEKNAEIQKLKFIIGSLEEQLKVSQQSKQRELLEKDEEIKKVVENVALVEKNFEEIKKTNAQEEASLKKSLEDHQVRLASISQELANALVVVKQKELEVESLKSKLSSNFELLSNQQESNNQLQKEVNEIKLLRESLSEQENQMKTYKDQIQSAETHILQLQLTVSMKETEVKELLEKVNSEKERVSAVQGLQQESFKQVHSLQSTVQEQNESISKLEKALSDAKTLLKEKTNESAAQITKVEHLCLEQRQQKERISAMEAQLQISETTRKAQESTIEKLQTETIEALDMHKLHENNLKEETTRLKAELGNMKQEMDRISANADAQSKEKEEIINKLKADVASAMSLASEKEQMVEMLKKDFSLQQNASEENQNSLVKSHMDAIAILQNKIYNLECQVKEQNVKDNLRDLAIVKQENHCSDITDTIQKLQPEVHELSCPSSERSHIPAFLKIPHSGEEEKKFRDEIEALQKELDTAKHLNQKLEAELSNQADELSSMREELTNAQALIGEIMPAKRQCHQLQAELCLVQSKTREELEKTERVKSSLEEELQQVREELSHLLPVKDKVLALELNVQKLQAENLAYKEQVSKLQLANKQLASESLEICSDSNQGVKRFDAEMAKIRGTHGLEVDNLKMEHLRQISAFKEENQEVRNKLDRLSAKYENAKLKVLEDRHKFQEERQKLIMQVEGMQKFLDTETQKVEDLVKKVSEREAELKNARQKLKAEKAKVYYDAKKQQLQEKAEKMKSLEMSLESNHRENTELKTKTKQLEIELQQAQMNAKNLSMKVCSLEAQVEYADRRLRELGRSQLAVEPFKSRELPSSEREGDVSKDSLECSLDEKDFWNSTRKPAMPMETPIPIRTSERIAQKQVSSKVPSLESLYFTPLPNRTESKLESSINSLEDLTLNSSRKTCSARRRTTQIINITLTKPSIGIPFTISDEDVKLGDPTETIRRASLLPSQINKGVASHRLSMLSSVVQEGVSKKIASCFPRPMTPKDKNDRRYTMANSQNVAPKAQDRRQSMSFSIINTPKKLGNSILQRGINKMRQSTRKSPNSSTNKTPRNAKFKSPKVPGTKSPKTSSTKKMTELASEFFKSSASVQNLCYEREIARDQIGAWKQAVQERDGHAERVVSARSSARGQLRGSWVLGRHPGVCVDVAPAERSGSGSDKVKATGRREAMEKAAEVGEAW</sequence>
<keyword evidence="4 5" id="KW-0175">Coiled coil</keyword>
<name>A0A8X7WVZ6_POLSE</name>
<comment type="subcellular location">
    <subcellularLocation>
        <location evidence="1">Cytoplasm</location>
    </subcellularLocation>
</comment>
<comment type="caution">
    <text evidence="7">The sequence shown here is derived from an EMBL/GenBank/DDBJ whole genome shotgun (WGS) entry which is preliminary data.</text>
</comment>
<evidence type="ECO:0000256" key="2">
    <source>
        <dbReference type="ARBA" id="ARBA00022490"/>
    </source>
</evidence>
<feature type="coiled-coil region" evidence="5">
    <location>
        <begin position="517"/>
        <end position="661"/>
    </location>
</feature>
<feature type="non-terminal residue" evidence="7">
    <location>
        <position position="1"/>
    </location>
</feature>
<reference evidence="7 8" key="1">
    <citation type="journal article" date="2021" name="Cell">
        <title>Tracing the genetic footprints of vertebrate landing in non-teleost ray-finned fishes.</title>
        <authorList>
            <person name="Bi X."/>
            <person name="Wang K."/>
            <person name="Yang L."/>
            <person name="Pan H."/>
            <person name="Jiang H."/>
            <person name="Wei Q."/>
            <person name="Fang M."/>
            <person name="Yu H."/>
            <person name="Zhu C."/>
            <person name="Cai Y."/>
            <person name="He Y."/>
            <person name="Gan X."/>
            <person name="Zeng H."/>
            <person name="Yu D."/>
            <person name="Zhu Y."/>
            <person name="Jiang H."/>
            <person name="Qiu Q."/>
            <person name="Yang H."/>
            <person name="Zhang Y.E."/>
            <person name="Wang W."/>
            <person name="Zhu M."/>
            <person name="He S."/>
            <person name="Zhang G."/>
        </authorList>
    </citation>
    <scope>NUCLEOTIDE SEQUENCE [LARGE SCALE GENOMIC DNA]</scope>
    <source>
        <strain evidence="7">Bchr_013</strain>
    </source>
</reference>
<dbReference type="GO" id="GO:0008017">
    <property type="term" value="F:microtubule binding"/>
    <property type="evidence" value="ECO:0007669"/>
    <property type="project" value="TreeGrafter"/>
</dbReference>
<feature type="coiled-coil region" evidence="5">
    <location>
        <begin position="991"/>
        <end position="1064"/>
    </location>
</feature>
<evidence type="ECO:0000256" key="4">
    <source>
        <dbReference type="ARBA" id="ARBA00023054"/>
    </source>
</evidence>
<feature type="coiled-coil region" evidence="5">
    <location>
        <begin position="308"/>
        <end position="473"/>
    </location>
</feature>
<evidence type="ECO:0000256" key="5">
    <source>
        <dbReference type="SAM" id="Coils"/>
    </source>
</evidence>
<evidence type="ECO:0000256" key="1">
    <source>
        <dbReference type="ARBA" id="ARBA00004496"/>
    </source>
</evidence>
<gene>
    <name evidence="7" type="primary">Numa1</name>
    <name evidence="7" type="ORF">GTO96_0013797</name>
</gene>
<keyword evidence="3" id="KW-0597">Phosphoprotein</keyword>
<feature type="non-terminal residue" evidence="7">
    <location>
        <position position="1918"/>
    </location>
</feature>
<proteinExistence type="predicted"/>
<dbReference type="GO" id="GO:0005813">
    <property type="term" value="C:centrosome"/>
    <property type="evidence" value="ECO:0007669"/>
    <property type="project" value="TreeGrafter"/>
</dbReference>
<dbReference type="GO" id="GO:0005737">
    <property type="term" value="C:cytoplasm"/>
    <property type="evidence" value="ECO:0007669"/>
    <property type="project" value="UniProtKB-SubCell"/>
</dbReference>
<feature type="coiled-coil region" evidence="5">
    <location>
        <begin position="1423"/>
        <end position="1515"/>
    </location>
</feature>
<dbReference type="GO" id="GO:0000922">
    <property type="term" value="C:spindle pole"/>
    <property type="evidence" value="ECO:0007669"/>
    <property type="project" value="TreeGrafter"/>
</dbReference>
<feature type="compositionally biased region" description="Basic and acidic residues" evidence="6">
    <location>
        <begin position="1897"/>
        <end position="1918"/>
    </location>
</feature>
<evidence type="ECO:0000313" key="8">
    <source>
        <dbReference type="Proteomes" id="UP000886611"/>
    </source>
</evidence>
<feature type="compositionally biased region" description="Polar residues" evidence="6">
    <location>
        <begin position="1779"/>
        <end position="1790"/>
    </location>
</feature>
<feature type="coiled-coil region" evidence="5">
    <location>
        <begin position="813"/>
        <end position="962"/>
    </location>
</feature>
<dbReference type="EMBL" id="JAATIS010008602">
    <property type="protein sequence ID" value="KAG2456624.1"/>
    <property type="molecule type" value="Genomic_DNA"/>
</dbReference>
<evidence type="ECO:0000313" key="7">
    <source>
        <dbReference type="EMBL" id="KAG2456624.1"/>
    </source>
</evidence>
<dbReference type="Proteomes" id="UP000886611">
    <property type="component" value="Unassembled WGS sequence"/>
</dbReference>
<feature type="coiled-coil region" evidence="5">
    <location>
        <begin position="137"/>
        <end position="185"/>
    </location>
</feature>
<dbReference type="PANTHER" id="PTHR18902">
    <property type="entry name" value="NUCLEAR MITOTIC APPARATUS PROTEIN 1-RELATED"/>
    <property type="match status" value="1"/>
</dbReference>
<evidence type="ECO:0000256" key="3">
    <source>
        <dbReference type="ARBA" id="ARBA00022553"/>
    </source>
</evidence>
<keyword evidence="8" id="KW-1185">Reference proteome</keyword>
<accession>A0A8X7WVZ6</accession>
<feature type="region of interest" description="Disordered" evidence="6">
    <location>
        <begin position="1773"/>
        <end position="1812"/>
    </location>
</feature>
<dbReference type="GO" id="GO:0005876">
    <property type="term" value="C:spindle microtubule"/>
    <property type="evidence" value="ECO:0007669"/>
    <property type="project" value="TreeGrafter"/>
</dbReference>
<dbReference type="InterPro" id="IPR051841">
    <property type="entry name" value="MT-Golgi_org_protein"/>
</dbReference>